<evidence type="ECO:0000313" key="4">
    <source>
        <dbReference type="Proteomes" id="UP001179121"/>
    </source>
</evidence>
<keyword evidence="2" id="KW-1133">Transmembrane helix</keyword>
<dbReference type="KEGG" id="nti:DNFV4_02174"/>
<dbReference type="AlphaFoldDB" id="A0AA86T487"/>
<dbReference type="Pfam" id="PF11431">
    <property type="entry name" value="Transport_MerF"/>
    <property type="match status" value="1"/>
</dbReference>
<dbReference type="Proteomes" id="UP001179121">
    <property type="component" value="Chromosome"/>
</dbReference>
<feature type="region of interest" description="Disordered" evidence="1">
    <location>
        <begin position="66"/>
        <end position="86"/>
    </location>
</feature>
<name>A0AA86T487_9BACT</name>
<feature type="transmembrane region" description="Helical" evidence="2">
    <location>
        <begin position="41"/>
        <end position="61"/>
    </location>
</feature>
<organism evidence="3 4">
    <name type="scientific">Nitrospira tepida</name>
    <dbReference type="NCBI Taxonomy" id="2973512"/>
    <lineage>
        <taxon>Bacteria</taxon>
        <taxon>Pseudomonadati</taxon>
        <taxon>Nitrospirota</taxon>
        <taxon>Nitrospiria</taxon>
        <taxon>Nitrospirales</taxon>
        <taxon>Nitrospiraceae</taxon>
        <taxon>Nitrospira</taxon>
    </lineage>
</organism>
<keyword evidence="2" id="KW-0812">Transmembrane</keyword>
<dbReference type="RefSeq" id="WP_213041713.1">
    <property type="nucleotide sequence ID" value="NZ_OX365700.1"/>
</dbReference>
<dbReference type="InterPro" id="IPR021091">
    <property type="entry name" value="Mercury_ion_transport_MerF"/>
</dbReference>
<evidence type="ECO:0000256" key="1">
    <source>
        <dbReference type="SAM" id="MobiDB-lite"/>
    </source>
</evidence>
<dbReference type="Gene3D" id="1.10.287.910">
    <property type="entry name" value="bacterial mercury transporter, merf"/>
    <property type="match status" value="1"/>
</dbReference>
<sequence>MNRNRLMTLGLTGAALTALCCFTPILVGLLGLLGLGAVTGYLDYVLLPALAAFLGLALYSLSRRNRDDVSGCCSHHSAKEHGKPEG</sequence>
<dbReference type="GO" id="GO:0016020">
    <property type="term" value="C:membrane"/>
    <property type="evidence" value="ECO:0007669"/>
    <property type="project" value="InterPro"/>
</dbReference>
<feature type="transmembrane region" description="Helical" evidence="2">
    <location>
        <begin position="12"/>
        <end position="35"/>
    </location>
</feature>
<reference evidence="3" key="1">
    <citation type="submission" date="2022-10" db="EMBL/GenBank/DDBJ databases">
        <authorList>
            <person name="Koch H."/>
        </authorList>
    </citation>
    <scope>NUCLEOTIDE SEQUENCE</scope>
    <source>
        <strain evidence="3">DNF</strain>
    </source>
</reference>
<evidence type="ECO:0000313" key="3">
    <source>
        <dbReference type="EMBL" id="CAI4031755.1"/>
    </source>
</evidence>
<gene>
    <name evidence="3" type="ORF">DNFV4_02174</name>
</gene>
<keyword evidence="2" id="KW-0472">Membrane</keyword>
<keyword evidence="4" id="KW-1185">Reference proteome</keyword>
<accession>A0AA86T487</accession>
<feature type="compositionally biased region" description="Basic and acidic residues" evidence="1">
    <location>
        <begin position="77"/>
        <end position="86"/>
    </location>
</feature>
<proteinExistence type="predicted"/>
<evidence type="ECO:0000256" key="2">
    <source>
        <dbReference type="SAM" id="Phobius"/>
    </source>
</evidence>
<dbReference type="EMBL" id="OX365700">
    <property type="protein sequence ID" value="CAI4031755.1"/>
    <property type="molecule type" value="Genomic_DNA"/>
</dbReference>
<dbReference type="NCBIfam" id="NF033565">
    <property type="entry name" value="trans_MerF"/>
    <property type="match status" value="1"/>
</dbReference>
<protein>
    <submittedName>
        <fullName evidence="3">Mercury resistance system transport protein MerF</fullName>
    </submittedName>
</protein>